<evidence type="ECO:0000313" key="2">
    <source>
        <dbReference type="EMBL" id="KAK5994396.1"/>
    </source>
</evidence>
<evidence type="ECO:0000256" key="1">
    <source>
        <dbReference type="SAM" id="MobiDB-lite"/>
    </source>
</evidence>
<reference evidence="2 3" key="1">
    <citation type="submission" date="2024-01" db="EMBL/GenBank/DDBJ databases">
        <title>Complete genome of Cladobotryum mycophilum ATHUM6906.</title>
        <authorList>
            <person name="Christinaki A.C."/>
            <person name="Myridakis A.I."/>
            <person name="Kouvelis V.N."/>
        </authorList>
    </citation>
    <scope>NUCLEOTIDE SEQUENCE [LARGE SCALE GENOMIC DNA]</scope>
    <source>
        <strain evidence="2 3">ATHUM6906</strain>
    </source>
</reference>
<keyword evidence="3" id="KW-1185">Reference proteome</keyword>
<sequence length="347" mass="39616">MATQAQPYHDPAPSIHEDEEERKARLERLTKLRRVLQTPPDQIFKVSSDGQTYLEPAMLRGVPVAKLDEKSPYWQRSWASLDKLLEKQAPEAEMKEAARRRLLVDPKNAGLLKEHKRLCDNSSKFIKIREVFGPNGRYHPNQLVGKQHLPARGLCQMEEMYKLACKISDMQELHRRGELKMDPFDFIRWRIVKLASGFLKFIGQKSTNIKTIISNLGGYEDPKLEIYQDPFMREAVILSATYRGRTNCYGSRGKKGRNASAPLKATPYPLPPGTEISRSRVRAASSGAETIANTPIAKEEETEEKGSKLPTRPRVQYQSTGYTGVNGYRAKQQRILMDKKRHPDLIK</sequence>
<feature type="region of interest" description="Disordered" evidence="1">
    <location>
        <begin position="1"/>
        <end position="22"/>
    </location>
</feature>
<feature type="compositionally biased region" description="Basic and acidic residues" evidence="1">
    <location>
        <begin position="336"/>
        <end position="347"/>
    </location>
</feature>
<feature type="region of interest" description="Disordered" evidence="1">
    <location>
        <begin position="249"/>
        <end position="347"/>
    </location>
</feature>
<proteinExistence type="predicted"/>
<protein>
    <submittedName>
        <fullName evidence="2">Uncharacterized protein</fullName>
    </submittedName>
</protein>
<name>A0ABR0SRK0_9HYPO</name>
<gene>
    <name evidence="2" type="ORF">PT974_04870</name>
</gene>
<organism evidence="2 3">
    <name type="scientific">Cladobotryum mycophilum</name>
    <dbReference type="NCBI Taxonomy" id="491253"/>
    <lineage>
        <taxon>Eukaryota</taxon>
        <taxon>Fungi</taxon>
        <taxon>Dikarya</taxon>
        <taxon>Ascomycota</taxon>
        <taxon>Pezizomycotina</taxon>
        <taxon>Sordariomycetes</taxon>
        <taxon>Hypocreomycetidae</taxon>
        <taxon>Hypocreales</taxon>
        <taxon>Hypocreaceae</taxon>
        <taxon>Cladobotryum</taxon>
    </lineage>
</organism>
<dbReference type="Proteomes" id="UP001338125">
    <property type="component" value="Unassembled WGS sequence"/>
</dbReference>
<dbReference type="EMBL" id="JAVFKD010000010">
    <property type="protein sequence ID" value="KAK5994396.1"/>
    <property type="molecule type" value="Genomic_DNA"/>
</dbReference>
<comment type="caution">
    <text evidence="2">The sequence shown here is derived from an EMBL/GenBank/DDBJ whole genome shotgun (WGS) entry which is preliminary data.</text>
</comment>
<evidence type="ECO:0000313" key="3">
    <source>
        <dbReference type="Proteomes" id="UP001338125"/>
    </source>
</evidence>
<accession>A0ABR0SRK0</accession>